<gene>
    <name evidence="5" type="ORF">TTAC_LOCUS9877</name>
</gene>
<evidence type="ECO:0000313" key="6">
    <source>
        <dbReference type="Proteomes" id="UP000274429"/>
    </source>
</evidence>
<dbReference type="PROSITE" id="PS51257">
    <property type="entry name" value="PROKAR_LIPOPROTEIN"/>
    <property type="match status" value="1"/>
</dbReference>
<dbReference type="GO" id="GO:0005507">
    <property type="term" value="F:copper ion binding"/>
    <property type="evidence" value="ECO:0007669"/>
    <property type="project" value="InterPro"/>
</dbReference>
<dbReference type="GO" id="GO:0009308">
    <property type="term" value="P:amine metabolic process"/>
    <property type="evidence" value="ECO:0007669"/>
    <property type="project" value="UniProtKB-UniRule"/>
</dbReference>
<dbReference type="Pfam" id="PF01179">
    <property type="entry name" value="Cu_amine_oxid"/>
    <property type="match status" value="1"/>
</dbReference>
<dbReference type="EMBL" id="UYWX01021126">
    <property type="protein sequence ID" value="VDM34839.1"/>
    <property type="molecule type" value="Genomic_DNA"/>
</dbReference>
<evidence type="ECO:0000256" key="1">
    <source>
        <dbReference type="PIRSR" id="PIRSR600269-51"/>
    </source>
</evidence>
<comment type="similarity">
    <text evidence="2">Belongs to the copper/topaquinone oxidase family.</text>
</comment>
<dbReference type="SUPFAM" id="SSF49998">
    <property type="entry name" value="Amine oxidase catalytic domain"/>
    <property type="match status" value="1"/>
</dbReference>
<comment type="cofactor">
    <cofactor evidence="2">
        <name>Cu cation</name>
        <dbReference type="ChEBI" id="CHEBI:23378"/>
    </cofactor>
    <text evidence="2">Contains 1 topaquinone per subunit.</text>
</comment>
<dbReference type="OrthoDB" id="5379943at2759"/>
<dbReference type="GO" id="GO:0008131">
    <property type="term" value="F:primary methylamine oxidase activity"/>
    <property type="evidence" value="ECO:0007669"/>
    <property type="project" value="InterPro"/>
</dbReference>
<dbReference type="Proteomes" id="UP000274429">
    <property type="component" value="Unassembled WGS sequence"/>
</dbReference>
<dbReference type="InterPro" id="IPR015798">
    <property type="entry name" value="Cu_amine_oxidase_C"/>
</dbReference>
<evidence type="ECO:0000313" key="5">
    <source>
        <dbReference type="EMBL" id="VDM34839.1"/>
    </source>
</evidence>
<dbReference type="WBParaSite" id="TTAC_0000989201-mRNA-1">
    <property type="protein sequence ID" value="TTAC_0000989201-mRNA-1"/>
    <property type="gene ID" value="TTAC_0000989201"/>
</dbReference>
<evidence type="ECO:0000256" key="3">
    <source>
        <dbReference type="SAM" id="SignalP"/>
    </source>
</evidence>
<evidence type="ECO:0000259" key="4">
    <source>
        <dbReference type="Pfam" id="PF01179"/>
    </source>
</evidence>
<name>A0A0R3X8L7_HYDTA</name>
<evidence type="ECO:0000256" key="2">
    <source>
        <dbReference type="RuleBase" id="RU000672"/>
    </source>
</evidence>
<feature type="domain" description="Copper amine oxidase catalytic" evidence="4">
    <location>
        <begin position="339"/>
        <end position="729"/>
    </location>
</feature>
<comment type="PTM">
    <text evidence="1 2">Topaquinone (TPQ) is generated by copper-dependent autoxidation of a specific tyrosyl residue.</text>
</comment>
<dbReference type="GO" id="GO:0005886">
    <property type="term" value="C:plasma membrane"/>
    <property type="evidence" value="ECO:0007669"/>
    <property type="project" value="TreeGrafter"/>
</dbReference>
<accession>A0A0R3X8L7</accession>
<evidence type="ECO:0000313" key="7">
    <source>
        <dbReference type="WBParaSite" id="TTAC_0000989201-mRNA-1"/>
    </source>
</evidence>
<feature type="modified residue" description="2',4',5'-topaquinone" evidence="1">
    <location>
        <position position="496"/>
    </location>
</feature>
<keyword evidence="2" id="KW-0479">Metal-binding</keyword>
<dbReference type="Gene3D" id="3.10.450.40">
    <property type="match status" value="2"/>
</dbReference>
<keyword evidence="1 2" id="KW-0801">TPQ</keyword>
<feature type="signal peptide" evidence="3">
    <location>
        <begin position="1"/>
        <end position="19"/>
    </location>
</feature>
<reference evidence="7" key="1">
    <citation type="submission" date="2017-02" db="UniProtKB">
        <authorList>
            <consortium name="WormBaseParasite"/>
        </authorList>
    </citation>
    <scope>IDENTIFICATION</scope>
</reference>
<dbReference type="PANTHER" id="PTHR10638:SF20">
    <property type="entry name" value="AMINE OXIDASE"/>
    <property type="match status" value="1"/>
</dbReference>
<dbReference type="InterPro" id="IPR000269">
    <property type="entry name" value="Cu_amine_oxidase"/>
</dbReference>
<protein>
    <recommendedName>
        <fullName evidence="2">Amine oxidase</fullName>
        <ecNumber evidence="2">1.4.3.-</ecNumber>
    </recommendedName>
</protein>
<keyword evidence="2" id="KW-0560">Oxidoreductase</keyword>
<dbReference type="AlphaFoldDB" id="A0A0R3X8L7"/>
<keyword evidence="6" id="KW-1185">Reference proteome</keyword>
<keyword evidence="3" id="KW-0732">Signal</keyword>
<dbReference type="PRINTS" id="PR00766">
    <property type="entry name" value="CUDAOXIDASE"/>
</dbReference>
<dbReference type="STRING" id="6205.A0A0R3X8L7"/>
<dbReference type="EC" id="1.4.3.-" evidence="2"/>
<proteinExistence type="inferred from homology"/>
<dbReference type="GO" id="GO:0048038">
    <property type="term" value="F:quinone binding"/>
    <property type="evidence" value="ECO:0007669"/>
    <property type="project" value="InterPro"/>
</dbReference>
<organism evidence="7">
    <name type="scientific">Hydatigena taeniaeformis</name>
    <name type="common">Feline tapeworm</name>
    <name type="synonym">Taenia taeniaeformis</name>
    <dbReference type="NCBI Taxonomy" id="6205"/>
    <lineage>
        <taxon>Eukaryota</taxon>
        <taxon>Metazoa</taxon>
        <taxon>Spiralia</taxon>
        <taxon>Lophotrochozoa</taxon>
        <taxon>Platyhelminthes</taxon>
        <taxon>Cestoda</taxon>
        <taxon>Eucestoda</taxon>
        <taxon>Cyclophyllidea</taxon>
        <taxon>Taeniidae</taxon>
        <taxon>Hydatigera</taxon>
    </lineage>
</organism>
<reference evidence="5 6" key="2">
    <citation type="submission" date="2018-11" db="EMBL/GenBank/DDBJ databases">
        <authorList>
            <consortium name="Pathogen Informatics"/>
        </authorList>
    </citation>
    <scope>NUCLEOTIDE SEQUENCE [LARGE SCALE GENOMIC DNA]</scope>
</reference>
<dbReference type="InterPro" id="IPR036460">
    <property type="entry name" value="Cu_amine_oxidase_C_sf"/>
</dbReference>
<keyword evidence="2" id="KW-0186">Copper</keyword>
<sequence>MLRTLTLLAISGVIYSCSAYVHLPERGPFDELSSDEIYNAFTNLAKFLHKKLVDGYFFLSFDTNLSSIQKHYLTRALYVALEVPPKHRRDGNRFTRLARVALYTPASGYVYEYLVGTTQFNATFTEARRLPALKRPVDEIETKALNRFLHQTCSDEFGRFLKLYYGATFMHKEDGQFGVPDCARTVESEAGKKTPPSAFYSCLFAMFASPRVTLRRPSRRVSVFRLNRFVPPYNQHPTDVHIEVSSDPINYATRFALHLQVDHTDDDQSLWKICGLSIQGHRFNSMEEFLSIRSTWSKLFVPKIIFTSPFTDSHTRLRSGLCPRSRVMRTAFTSLQGTIVNKHISYGPWQFDVAVRHETGIRFYNVYFNHQLLMHEAGLDETVTIYGGETPFMRTLTSVESMFGIGSLTSELSPGIDCPDDAVFLSVPVILSPSVGARIVHNGICIYASAASVHEGALRRYVEPHGENLVQPDPGYATGTVEKALYVVTQAAIFNYHYAFVNIFSASGTYASYVVPSGYIHVDVPLSTDPLFGYVIPRLDLRFSLHTHHFLFFIDALGVNNTVERMQVYAEGQKDRVDSMSMKVTKVKTEREGKFQCGDPTIQLAICSNGTTDGVNSQCLHITNTSPVPSLVSYNSSRSFAWIRQSLWFTKYKEDELRASSIYNGVDLTDPLVDFTAFSTDESLDDDVVMWVNVGFIHVPVSEDIPQTPNKGSQLGLILRPQNFFLQTPDGPANAAYVFTTDVSVPYADSL</sequence>
<feature type="chain" id="PRO_5043133231" description="Amine oxidase" evidence="3">
    <location>
        <begin position="20"/>
        <end position="751"/>
    </location>
</feature>
<dbReference type="PANTHER" id="PTHR10638">
    <property type="entry name" value="COPPER AMINE OXIDASE"/>
    <property type="match status" value="1"/>
</dbReference>
<dbReference type="Gene3D" id="2.70.98.20">
    <property type="entry name" value="Copper amine oxidase, catalytic domain"/>
    <property type="match status" value="1"/>
</dbReference>